<dbReference type="Pfam" id="PF13116">
    <property type="entry name" value="YhdP"/>
    <property type="match status" value="2"/>
</dbReference>
<dbReference type="KEGG" id="sba:Sulba_1161"/>
<keyword evidence="1" id="KW-0812">Transmembrane</keyword>
<dbReference type="InterPro" id="IPR025263">
    <property type="entry name" value="YhdP_central"/>
</dbReference>
<sequence length="853" mass="96538">MIIKAISHAIKNIWKFFLFIVLFFVVLIGTLMYGISLDSLVLPKIKVDQLYIKLDKKLIVTIQSLEINAHTQTDTSLEESTQIIQSLPYLNQFFKHISIQNLIYANERIALYYAENQFELTSQHLDVKLMLTPYSKTALDVTILEANFKDFFLHVKGNAHLDLKAENYRFEGAYDTFGLKGSTRLELQKNLLSYHVQSEPFTNQALSDFMNFLSPIVELEPLAKDWIHTNIVGQEYILEFLEGQLDIQTLDYFPMQMRGHATVKDATISFEPSVPPAFAKQIGITLHEDKLLFDVLEPYYEQKEIQQADVYIYNLLTKGTGIVVDLNATATLDASIHKILHAFKIDVPITQTSGKTEAHVKLDIKFLPYDINATGEFKLSPSTFNLSGLPMATRSGEVLLDNYRVTLNRANLQYKNLFDIDTTGIFETKTSDFNGSIDIRSLLLKFGEMELLKGKNLKHQKASFTIDKNTTTMRLPGLETNIIFEPKNNQFIFNDLSKIAPISPFMYENGIEKGSVKVTTQDFESFLAKLNLYDVSTPFLTNGIPVKDFDITLTTNTKTLDAYTSDYALALHLDKEIALHVKNLDLLVPNSTEPLNIPIKTTLYGENSSIIDANSSRTILSNRYTLSLFKDTVHLESKKGTASFSYQKKDNQLTLHAQAMDDESINALFNHSYFHQGTFELSLEPTTLKTTQGVFKMHNTFIKDLKFFNNLMATINTIPSLLVFSDPNFSKEGYFVETGTLIFEQNEDTLNIKEFQLRGKNADITGKGSVDLHTDALDLKLRVKTLKTFSSAIDFIPLVGGLILGEDKRISTNVDVKGTLDEPNIETHLLLDTLKSPVNILKRTLEAPLELLK</sequence>
<feature type="domain" description="YhdP central" evidence="2">
    <location>
        <begin position="178"/>
        <end position="455"/>
    </location>
</feature>
<proteinExistence type="predicted"/>
<dbReference type="eggNOG" id="COG3164">
    <property type="taxonomic scope" value="Bacteria"/>
</dbReference>
<dbReference type="EMBL" id="CP003333">
    <property type="protein sequence ID" value="AFL68457.1"/>
    <property type="molecule type" value="Genomic_DNA"/>
</dbReference>
<keyword evidence="1" id="KW-1133">Transmembrane helix</keyword>
<dbReference type="eggNOG" id="COG2982">
    <property type="taxonomic scope" value="Bacteria"/>
</dbReference>
<evidence type="ECO:0000259" key="2">
    <source>
        <dbReference type="Pfam" id="PF13116"/>
    </source>
</evidence>
<dbReference type="STRING" id="760154.Sulba_1161"/>
<feature type="domain" description="YhdP central" evidence="2">
    <location>
        <begin position="592"/>
        <end position="825"/>
    </location>
</feature>
<evidence type="ECO:0000256" key="1">
    <source>
        <dbReference type="SAM" id="Phobius"/>
    </source>
</evidence>
<protein>
    <recommendedName>
        <fullName evidence="2">YhdP central domain-containing protein</fullName>
    </recommendedName>
</protein>
<dbReference type="HOGENOM" id="CLU_007814_0_0_7"/>
<dbReference type="RefSeq" id="WP_014769336.1">
    <property type="nucleotide sequence ID" value="NC_018002.1"/>
</dbReference>
<name>I3XWY3_SULBS</name>
<organism evidence="3 4">
    <name type="scientific">Sulfurospirillum barnesii (strain ATCC 700032 / DSM 10660 / SES-3)</name>
    <dbReference type="NCBI Taxonomy" id="760154"/>
    <lineage>
        <taxon>Bacteria</taxon>
        <taxon>Pseudomonadati</taxon>
        <taxon>Campylobacterota</taxon>
        <taxon>Epsilonproteobacteria</taxon>
        <taxon>Campylobacterales</taxon>
        <taxon>Sulfurospirillaceae</taxon>
        <taxon>Sulfurospirillum</taxon>
    </lineage>
</organism>
<gene>
    <name evidence="3" type="ordered locus">Sulba_1161</name>
</gene>
<dbReference type="AlphaFoldDB" id="I3XWY3"/>
<keyword evidence="4" id="KW-1185">Reference proteome</keyword>
<dbReference type="Proteomes" id="UP000006176">
    <property type="component" value="Chromosome"/>
</dbReference>
<evidence type="ECO:0000313" key="4">
    <source>
        <dbReference type="Proteomes" id="UP000006176"/>
    </source>
</evidence>
<feature type="transmembrane region" description="Helical" evidence="1">
    <location>
        <begin position="12"/>
        <end position="35"/>
    </location>
</feature>
<keyword evidence="1" id="KW-0472">Membrane</keyword>
<accession>I3XWY3</accession>
<dbReference type="PATRIC" id="fig|760154.4.peg.1163"/>
<dbReference type="OrthoDB" id="5332226at2"/>
<reference evidence="3 4" key="1">
    <citation type="submission" date="2012-06" db="EMBL/GenBank/DDBJ databases">
        <title>Complete sequence of Sulfurospirillum barnesii SES-3.</title>
        <authorList>
            <consortium name="US DOE Joint Genome Institute"/>
            <person name="Lucas S."/>
            <person name="Han J."/>
            <person name="Lapidus A."/>
            <person name="Cheng J.-F."/>
            <person name="Goodwin L."/>
            <person name="Pitluck S."/>
            <person name="Peters L."/>
            <person name="Ovchinnikova G."/>
            <person name="Lu M."/>
            <person name="Detter J.C."/>
            <person name="Han C."/>
            <person name="Tapia R."/>
            <person name="Land M."/>
            <person name="Hauser L."/>
            <person name="Kyrpides N."/>
            <person name="Ivanova N."/>
            <person name="Pagani I."/>
            <person name="Stolz J."/>
            <person name="Arkin A."/>
            <person name="Dehal P."/>
            <person name="Oremland R."/>
            <person name="Saltikov C."/>
            <person name="Basu P."/>
            <person name="Hollibaugh J."/>
            <person name="Newman D."/>
            <person name="Stolyar S."/>
            <person name="Hazen T."/>
            <person name="Woyke T."/>
        </authorList>
    </citation>
    <scope>NUCLEOTIDE SEQUENCE [LARGE SCALE GENOMIC DNA]</scope>
    <source>
        <strain evidence="4">ATCC 700032 / DSM 10660 / SES-3</strain>
    </source>
</reference>
<evidence type="ECO:0000313" key="3">
    <source>
        <dbReference type="EMBL" id="AFL68457.1"/>
    </source>
</evidence>